<sequence>MKKSGKIFRRLTVLLFTGLLSITFSAPREASAASAKYAAYSENNIYKVGKHRYKASVKNQGSRPKAMLYRKKKGKWKKLLTHQNTYGITVKAEYGKWLYYSVYPYDSDQHLYRFNLKTKKKYLVRRNVRHMLISGNRLYTNGFATDARSVPIYVSRTNGKKAKCITKKANQARMKIYGKRLYYLECTYNRQHTKSTDRLVSRKLNGKGRKVHSKKIKSPSSVLSFSSRSLVYAKPVSGTMRYYRINLKTKKQKRIYPSARRVDQWIRNFY</sequence>
<protein>
    <recommendedName>
        <fullName evidence="3">DUF5050 domain-containing protein</fullName>
    </recommendedName>
</protein>
<proteinExistence type="predicted"/>
<organism evidence="2">
    <name type="scientific">Anaerostipes caccae</name>
    <dbReference type="NCBI Taxonomy" id="105841"/>
    <lineage>
        <taxon>Bacteria</taxon>
        <taxon>Bacillati</taxon>
        <taxon>Bacillota</taxon>
        <taxon>Clostridia</taxon>
        <taxon>Lachnospirales</taxon>
        <taxon>Lachnospiraceae</taxon>
        <taxon>Anaerostipes</taxon>
    </lineage>
</organism>
<keyword evidence="1" id="KW-0732">Signal</keyword>
<reference evidence="2" key="1">
    <citation type="submission" date="2019-11" db="EMBL/GenBank/DDBJ databases">
        <authorList>
            <person name="Feng L."/>
        </authorList>
    </citation>
    <scope>NUCLEOTIDE SEQUENCE</scope>
    <source>
        <strain evidence="2">AcaccaeLFYP115</strain>
    </source>
</reference>
<evidence type="ECO:0000256" key="1">
    <source>
        <dbReference type="SAM" id="SignalP"/>
    </source>
</evidence>
<accession>A0A6N2WAX3</accession>
<feature type="signal peptide" evidence="1">
    <location>
        <begin position="1"/>
        <end position="26"/>
    </location>
</feature>
<dbReference type="EMBL" id="CACRSQ010000010">
    <property type="protein sequence ID" value="VYT39293.1"/>
    <property type="molecule type" value="Genomic_DNA"/>
</dbReference>
<dbReference type="AlphaFoldDB" id="A0A6N2WAX3"/>
<name>A0A6N2WAX3_9FIRM</name>
<feature type="chain" id="PRO_5038468586" description="DUF5050 domain-containing protein" evidence="1">
    <location>
        <begin position="27"/>
        <end position="270"/>
    </location>
</feature>
<gene>
    <name evidence="2" type="ORF">ACLFYP115_03166</name>
</gene>
<evidence type="ECO:0000313" key="2">
    <source>
        <dbReference type="EMBL" id="VYT39293.1"/>
    </source>
</evidence>
<evidence type="ECO:0008006" key="3">
    <source>
        <dbReference type="Google" id="ProtNLM"/>
    </source>
</evidence>
<dbReference type="SUPFAM" id="SSF69304">
    <property type="entry name" value="Tricorn protease N-terminal domain"/>
    <property type="match status" value="1"/>
</dbReference>
<dbReference type="RefSeq" id="WP_006568166.1">
    <property type="nucleotide sequence ID" value="NZ_BAABZP010000001.1"/>
</dbReference>